<accession>A0A1M5EAB5</accession>
<dbReference type="EMBL" id="FQVH01000043">
    <property type="protein sequence ID" value="SHF76120.1"/>
    <property type="molecule type" value="Genomic_DNA"/>
</dbReference>
<protein>
    <submittedName>
        <fullName evidence="2">Uncharacterized protein</fullName>
    </submittedName>
</protein>
<keyword evidence="3" id="KW-1185">Reference proteome</keyword>
<dbReference type="AlphaFoldDB" id="A0A1M5EAB5"/>
<gene>
    <name evidence="2" type="ORF">SAMN02746089_02506</name>
</gene>
<feature type="compositionally biased region" description="Polar residues" evidence="1">
    <location>
        <begin position="1"/>
        <end position="10"/>
    </location>
</feature>
<evidence type="ECO:0000313" key="2">
    <source>
        <dbReference type="EMBL" id="SHF76120.1"/>
    </source>
</evidence>
<evidence type="ECO:0000313" key="3">
    <source>
        <dbReference type="Proteomes" id="UP000184088"/>
    </source>
</evidence>
<reference evidence="2 3" key="1">
    <citation type="submission" date="2016-11" db="EMBL/GenBank/DDBJ databases">
        <authorList>
            <person name="Jaros S."/>
            <person name="Januszkiewicz K."/>
            <person name="Wedrychowicz H."/>
        </authorList>
    </citation>
    <scope>NUCLEOTIDE SEQUENCE [LARGE SCALE GENOMIC DNA]</scope>
    <source>
        <strain evidence="2 3">DSM 17918</strain>
    </source>
</reference>
<name>A0A1M5EAB5_9THEO</name>
<feature type="region of interest" description="Disordered" evidence="1">
    <location>
        <begin position="1"/>
        <end position="20"/>
    </location>
</feature>
<organism evidence="2 3">
    <name type="scientific">Caldanaerobius fijiensis DSM 17918</name>
    <dbReference type="NCBI Taxonomy" id="1121256"/>
    <lineage>
        <taxon>Bacteria</taxon>
        <taxon>Bacillati</taxon>
        <taxon>Bacillota</taxon>
        <taxon>Clostridia</taxon>
        <taxon>Thermoanaerobacterales</taxon>
        <taxon>Thermoanaerobacteraceae</taxon>
        <taxon>Caldanaerobius</taxon>
    </lineage>
</organism>
<sequence length="135" mass="14894">MPQECGTSGTDRPGRFQASVPREVLQAVSTGGTQGRAKRKRTFNNPYTSFPERVVLGAATPWRGEMEGGRSYEDAVSASSFQKEQKGAGVALRLFVFKEEAGVQNVRAISHGKVRFGYPLFWYLKTVKTGLCLFL</sequence>
<dbReference type="STRING" id="1121256.SAMN02746089_02506"/>
<evidence type="ECO:0000256" key="1">
    <source>
        <dbReference type="SAM" id="MobiDB-lite"/>
    </source>
</evidence>
<proteinExistence type="predicted"/>
<dbReference type="Proteomes" id="UP000184088">
    <property type="component" value="Unassembled WGS sequence"/>
</dbReference>